<feature type="non-terminal residue" evidence="2">
    <location>
        <position position="184"/>
    </location>
</feature>
<feature type="region of interest" description="Disordered" evidence="1">
    <location>
        <begin position="131"/>
        <end position="184"/>
    </location>
</feature>
<feature type="compositionally biased region" description="Polar residues" evidence="1">
    <location>
        <begin position="149"/>
        <end position="184"/>
    </location>
</feature>
<keyword evidence="3" id="KW-1185">Reference proteome</keyword>
<dbReference type="Proteomes" id="UP000194236">
    <property type="component" value="Unassembled WGS sequence"/>
</dbReference>
<gene>
    <name evidence="2" type="ORF">BLA29_010396</name>
</gene>
<comment type="caution">
    <text evidence="2">The sequence shown here is derived from an EMBL/GenBank/DDBJ whole genome shotgun (WGS) entry which is preliminary data.</text>
</comment>
<protein>
    <submittedName>
        <fullName evidence="2">Uncharacterized protein</fullName>
    </submittedName>
</protein>
<feature type="non-terminal residue" evidence="2">
    <location>
        <position position="1"/>
    </location>
</feature>
<dbReference type="AlphaFoldDB" id="A0A1Y3ASU7"/>
<dbReference type="EMBL" id="MUJZ01060658">
    <property type="protein sequence ID" value="OTF71511.1"/>
    <property type="molecule type" value="Genomic_DNA"/>
</dbReference>
<organism evidence="2 3">
    <name type="scientific">Euroglyphus maynei</name>
    <name type="common">Mayne's house dust mite</name>
    <dbReference type="NCBI Taxonomy" id="6958"/>
    <lineage>
        <taxon>Eukaryota</taxon>
        <taxon>Metazoa</taxon>
        <taxon>Ecdysozoa</taxon>
        <taxon>Arthropoda</taxon>
        <taxon>Chelicerata</taxon>
        <taxon>Arachnida</taxon>
        <taxon>Acari</taxon>
        <taxon>Acariformes</taxon>
        <taxon>Sarcoptiformes</taxon>
        <taxon>Astigmata</taxon>
        <taxon>Psoroptidia</taxon>
        <taxon>Analgoidea</taxon>
        <taxon>Pyroglyphidae</taxon>
        <taxon>Pyroglyphinae</taxon>
        <taxon>Euroglyphus</taxon>
    </lineage>
</organism>
<proteinExistence type="predicted"/>
<reference evidence="2 3" key="1">
    <citation type="submission" date="2017-03" db="EMBL/GenBank/DDBJ databases">
        <title>Genome Survey of Euroglyphus maynei.</title>
        <authorList>
            <person name="Arlian L.G."/>
            <person name="Morgan M.S."/>
            <person name="Rider S.D."/>
        </authorList>
    </citation>
    <scope>NUCLEOTIDE SEQUENCE [LARGE SCALE GENOMIC DNA]</scope>
    <source>
        <strain evidence="2">Arlian Lab</strain>
        <tissue evidence="2">Whole body</tissue>
    </source>
</reference>
<sequence length="184" mass="19607">GTSLIQKIQPTSPLLAQAQFKQNTSFATASNTNSPAPGQTIMVHGQSIQTGPNGSIQLAHNQPTIISPLTSFQALQPSFTWTTSPQLNQQQTQLVAPNGQILIRTQGPNDSPHMLIQTSNNQFQAVPMQMTPTASDQQQNQQNAGPMQVTPTGQPTMMATSSINPTMPISIQTNPGVATMSTTM</sequence>
<name>A0A1Y3ASU7_EURMA</name>
<dbReference type="OrthoDB" id="5912862at2759"/>
<evidence type="ECO:0000313" key="2">
    <source>
        <dbReference type="EMBL" id="OTF71511.1"/>
    </source>
</evidence>
<evidence type="ECO:0000256" key="1">
    <source>
        <dbReference type="SAM" id="MobiDB-lite"/>
    </source>
</evidence>
<accession>A0A1Y3ASU7</accession>
<evidence type="ECO:0000313" key="3">
    <source>
        <dbReference type="Proteomes" id="UP000194236"/>
    </source>
</evidence>